<gene>
    <name evidence="2" type="primary">WBGene00277348</name>
</gene>
<evidence type="ECO:0000256" key="1">
    <source>
        <dbReference type="ARBA" id="ARBA00022691"/>
    </source>
</evidence>
<organism evidence="2 3">
    <name type="scientific">Pristionchus pacificus</name>
    <name type="common">Parasitic nematode worm</name>
    <dbReference type="NCBI Taxonomy" id="54126"/>
    <lineage>
        <taxon>Eukaryota</taxon>
        <taxon>Metazoa</taxon>
        <taxon>Ecdysozoa</taxon>
        <taxon>Nematoda</taxon>
        <taxon>Chromadorea</taxon>
        <taxon>Rhabditida</taxon>
        <taxon>Rhabditina</taxon>
        <taxon>Diplogasteromorpha</taxon>
        <taxon>Diplogasteroidea</taxon>
        <taxon>Neodiplogasteridae</taxon>
        <taxon>Pristionchus</taxon>
    </lineage>
</organism>
<dbReference type="Gene3D" id="3.40.50.150">
    <property type="entry name" value="Vaccinia Virus protein VP39"/>
    <property type="match status" value="1"/>
</dbReference>
<dbReference type="PANTHER" id="PTHR11006:SF124">
    <property type="entry name" value="ARGININE METHYLTRANSFERASE 1-RELATED"/>
    <property type="match status" value="1"/>
</dbReference>
<evidence type="ECO:0000313" key="3">
    <source>
        <dbReference type="Proteomes" id="UP000005239"/>
    </source>
</evidence>
<dbReference type="PANTHER" id="PTHR11006">
    <property type="entry name" value="PROTEIN ARGININE N-METHYLTRANSFERASE"/>
    <property type="match status" value="1"/>
</dbReference>
<dbReference type="InterPro" id="IPR029063">
    <property type="entry name" value="SAM-dependent_MTases_sf"/>
</dbReference>
<evidence type="ECO:0000313" key="2">
    <source>
        <dbReference type="EnsemblMetazoa" id="PPA38979.1"/>
    </source>
</evidence>
<dbReference type="AlphaFoldDB" id="A0A2A6CAC9"/>
<sequence length="469" mass="52686">MNLTAIFSSKGQRRQAAPNDMTSKDYYFDSYSHFGIHVEMLKDEVRTNTYRNSIYHNKHLFKVWLKGVFTCASNARNERDLDFNIKVSFHGEHVAQIKFGIGVPHRASRLGINTVCGAPKCQCRPGYYRRCSAPNAPCVRWRDCRPFVIRPFPVTTPRPPIPDPSDGSKPWKWWGVVPGPIRTQHRKKKPLATASKTIQERKVSLKAPRTQISLVSTIFSMESEILFAYREETAQLVRPEVYCPFNQVYRQCGTECEPTCDNRNPLAPGIKYIARDAQLVNPHVTIGLHRALNNAFFTVNKDIFVTATISVFLLIRARLRQPARMRTKFGCSNVRVSRPANKLPAIHSASHHGANAPQASSGIMGSVYDPGIALLNRECGRSARVYANLRVETSIRLASPLRAVNRNASAVSTTIGTLTSTFMFDLILPMRIVSLGGSAVVLTRVRRRGDGGEDDLYYTNSKYKISQTI</sequence>
<accession>A0A2A6CAC9</accession>
<dbReference type="InterPro" id="IPR025799">
    <property type="entry name" value="Arg_MeTrfase"/>
</dbReference>
<dbReference type="OrthoDB" id="7848332at2759"/>
<dbReference type="Proteomes" id="UP000005239">
    <property type="component" value="Unassembled WGS sequence"/>
</dbReference>
<reference evidence="2" key="2">
    <citation type="submission" date="2022-06" db="UniProtKB">
        <authorList>
            <consortium name="EnsemblMetazoa"/>
        </authorList>
    </citation>
    <scope>IDENTIFICATION</scope>
    <source>
        <strain evidence="2">PS312</strain>
    </source>
</reference>
<reference evidence="3" key="1">
    <citation type="journal article" date="2008" name="Nat. Genet.">
        <title>The Pristionchus pacificus genome provides a unique perspective on nematode lifestyle and parasitism.</title>
        <authorList>
            <person name="Dieterich C."/>
            <person name="Clifton S.W."/>
            <person name="Schuster L.N."/>
            <person name="Chinwalla A."/>
            <person name="Delehaunty K."/>
            <person name="Dinkelacker I."/>
            <person name="Fulton L."/>
            <person name="Fulton R."/>
            <person name="Godfrey J."/>
            <person name="Minx P."/>
            <person name="Mitreva M."/>
            <person name="Roeseler W."/>
            <person name="Tian H."/>
            <person name="Witte H."/>
            <person name="Yang S.P."/>
            <person name="Wilson R.K."/>
            <person name="Sommer R.J."/>
        </authorList>
    </citation>
    <scope>NUCLEOTIDE SEQUENCE [LARGE SCALE GENOMIC DNA]</scope>
    <source>
        <strain evidence="3">PS312</strain>
    </source>
</reference>
<dbReference type="EnsemblMetazoa" id="PPA38979.1">
    <property type="protein sequence ID" value="PPA38979.1"/>
    <property type="gene ID" value="WBGene00277348"/>
</dbReference>
<accession>A0A8R1YUT3</accession>
<dbReference type="CDD" id="cd19941">
    <property type="entry name" value="TIL"/>
    <property type="match status" value="1"/>
</dbReference>
<proteinExistence type="predicted"/>
<protein>
    <submittedName>
        <fullName evidence="2">Uncharacterized protein</fullName>
    </submittedName>
</protein>
<name>A0A2A6CAC9_PRIPA</name>
<dbReference type="GO" id="GO:0016274">
    <property type="term" value="F:protein-arginine N-methyltransferase activity"/>
    <property type="evidence" value="ECO:0007669"/>
    <property type="project" value="InterPro"/>
</dbReference>
<keyword evidence="1" id="KW-0949">S-adenosyl-L-methionine</keyword>
<keyword evidence="3" id="KW-1185">Reference proteome</keyword>